<sequence length="66" mass="7692">MLIAAVMNPNGGISFTGQLLCTSMLFENDMFSYTYYTWKTLHLKRIFLYNSALWPFHELVSCNIFS</sequence>
<reference evidence="1 2" key="1">
    <citation type="submission" date="2018-09" db="EMBL/GenBank/DDBJ databases">
        <title>Bacillus saliacetes sp. nov., isolated from Thai shrimp paste (Ka-pi).</title>
        <authorList>
            <person name="Daroonpunt R."/>
            <person name="Tanasupawat S."/>
            <person name="Yiamsombut S."/>
        </authorList>
    </citation>
    <scope>NUCLEOTIDE SEQUENCE [LARGE SCALE GENOMIC DNA]</scope>
    <source>
        <strain evidence="1 2">SKP7-4</strain>
    </source>
</reference>
<name>A0A3A1R034_9BACI</name>
<proteinExistence type="predicted"/>
<dbReference type="EMBL" id="QXIR01000010">
    <property type="protein sequence ID" value="RIW34740.1"/>
    <property type="molecule type" value="Genomic_DNA"/>
</dbReference>
<gene>
    <name evidence="1" type="ORF">D3H55_09525</name>
</gene>
<protein>
    <submittedName>
        <fullName evidence="1">Uncharacterized protein</fullName>
    </submittedName>
</protein>
<accession>A0A3A1R034</accession>
<dbReference type="AlphaFoldDB" id="A0A3A1R034"/>
<evidence type="ECO:0000313" key="2">
    <source>
        <dbReference type="Proteomes" id="UP000265801"/>
    </source>
</evidence>
<organism evidence="1 2">
    <name type="scientific">Bacillus salacetis</name>
    <dbReference type="NCBI Taxonomy" id="2315464"/>
    <lineage>
        <taxon>Bacteria</taxon>
        <taxon>Bacillati</taxon>
        <taxon>Bacillota</taxon>
        <taxon>Bacilli</taxon>
        <taxon>Bacillales</taxon>
        <taxon>Bacillaceae</taxon>
        <taxon>Bacillus</taxon>
    </lineage>
</organism>
<dbReference type="Proteomes" id="UP000265801">
    <property type="component" value="Unassembled WGS sequence"/>
</dbReference>
<comment type="caution">
    <text evidence="1">The sequence shown here is derived from an EMBL/GenBank/DDBJ whole genome shotgun (WGS) entry which is preliminary data.</text>
</comment>
<keyword evidence="2" id="KW-1185">Reference proteome</keyword>
<evidence type="ECO:0000313" key="1">
    <source>
        <dbReference type="EMBL" id="RIW34740.1"/>
    </source>
</evidence>